<evidence type="ECO:0000256" key="4">
    <source>
        <dbReference type="SAM" id="Phobius"/>
    </source>
</evidence>
<dbReference type="Pfam" id="PF25973">
    <property type="entry name" value="BSH_CzcB"/>
    <property type="match status" value="1"/>
</dbReference>
<feature type="transmembrane region" description="Helical" evidence="4">
    <location>
        <begin position="12"/>
        <end position="30"/>
    </location>
</feature>
<accession>A0ABT8YHH2</accession>
<evidence type="ECO:0000313" key="8">
    <source>
        <dbReference type="Proteomes" id="UP001174932"/>
    </source>
</evidence>
<dbReference type="PANTHER" id="PTHR32347">
    <property type="entry name" value="EFFLUX SYSTEM COMPONENT YKNX-RELATED"/>
    <property type="match status" value="1"/>
</dbReference>
<evidence type="ECO:0000256" key="1">
    <source>
        <dbReference type="ARBA" id="ARBA00004196"/>
    </source>
</evidence>
<dbReference type="Gene3D" id="1.10.287.470">
    <property type="entry name" value="Helix hairpin bin"/>
    <property type="match status" value="1"/>
</dbReference>
<dbReference type="Pfam" id="PF25954">
    <property type="entry name" value="Beta-barrel_RND_2"/>
    <property type="match status" value="1"/>
</dbReference>
<dbReference type="InterPro" id="IPR006143">
    <property type="entry name" value="RND_pump_MFP"/>
</dbReference>
<comment type="similarity">
    <text evidence="2">Belongs to the membrane fusion protein (MFP) (TC 8.A.1) family.</text>
</comment>
<dbReference type="EMBL" id="JAUOZU010000003">
    <property type="protein sequence ID" value="MDO6963133.1"/>
    <property type="molecule type" value="Genomic_DNA"/>
</dbReference>
<organism evidence="7 8">
    <name type="scientific">Rhizobium alvei</name>
    <dbReference type="NCBI Taxonomy" id="1132659"/>
    <lineage>
        <taxon>Bacteria</taxon>
        <taxon>Pseudomonadati</taxon>
        <taxon>Pseudomonadota</taxon>
        <taxon>Alphaproteobacteria</taxon>
        <taxon>Hyphomicrobiales</taxon>
        <taxon>Rhizobiaceae</taxon>
        <taxon>Rhizobium/Agrobacterium group</taxon>
        <taxon>Rhizobium</taxon>
    </lineage>
</organism>
<dbReference type="NCBIfam" id="TIGR01730">
    <property type="entry name" value="RND_mfp"/>
    <property type="match status" value="1"/>
</dbReference>
<feature type="domain" description="CusB-like beta-barrel" evidence="5">
    <location>
        <begin position="233"/>
        <end position="274"/>
    </location>
</feature>
<proteinExistence type="inferred from homology"/>
<name>A0ABT8YHH2_9HYPH</name>
<keyword evidence="4" id="KW-0812">Transmembrane</keyword>
<keyword evidence="8" id="KW-1185">Reference proteome</keyword>
<dbReference type="Proteomes" id="UP001174932">
    <property type="component" value="Unassembled WGS sequence"/>
</dbReference>
<dbReference type="InterPro" id="IPR058792">
    <property type="entry name" value="Beta-barrel_RND_2"/>
</dbReference>
<dbReference type="PANTHER" id="PTHR32347:SF14">
    <property type="entry name" value="EFFLUX SYSTEM COMPONENT YKNX-RELATED"/>
    <property type="match status" value="1"/>
</dbReference>
<keyword evidence="4" id="KW-1133">Transmembrane helix</keyword>
<dbReference type="InterPro" id="IPR050465">
    <property type="entry name" value="UPF0194_transport"/>
</dbReference>
<dbReference type="Gene3D" id="2.40.30.170">
    <property type="match status" value="1"/>
</dbReference>
<dbReference type="RefSeq" id="WP_304375023.1">
    <property type="nucleotide sequence ID" value="NZ_JAUOZU010000003.1"/>
</dbReference>
<dbReference type="Gene3D" id="2.40.420.20">
    <property type="match status" value="1"/>
</dbReference>
<gene>
    <name evidence="7" type="ORF">Q4481_04140</name>
</gene>
<dbReference type="SUPFAM" id="SSF111369">
    <property type="entry name" value="HlyD-like secretion proteins"/>
    <property type="match status" value="1"/>
</dbReference>
<evidence type="ECO:0000256" key="2">
    <source>
        <dbReference type="ARBA" id="ARBA00009477"/>
    </source>
</evidence>
<evidence type="ECO:0000259" key="6">
    <source>
        <dbReference type="Pfam" id="PF25973"/>
    </source>
</evidence>
<protein>
    <submittedName>
        <fullName evidence="7">Efflux RND transporter periplasmic adaptor subunit</fullName>
    </submittedName>
</protein>
<reference evidence="7" key="2">
    <citation type="submission" date="2023-07" db="EMBL/GenBank/DDBJ databases">
        <authorList>
            <person name="Shen H."/>
        </authorList>
    </citation>
    <scope>NUCLEOTIDE SEQUENCE</scope>
    <source>
        <strain evidence="7">TNR-22</strain>
    </source>
</reference>
<keyword evidence="4" id="KW-0472">Membrane</keyword>
<keyword evidence="3" id="KW-0175">Coiled coil</keyword>
<sequence length="390" mass="42304">MASRTQHKRLALAATALVVIGALIGGIFFFQSRPLAVQVAGFQDKVAIEVFGLGTVEARTLSRLGFEVAGSIADLNGDYGNRVMKGQLLARLQDSEQRAKVDFARAAVAQTEALSQQARVALQRAEVALRQKQSISERREELFRKGATANEANEEARAAFEMARADVALAESAIAVADQNLAQSKALLEVEEAKLAKYSLTAPYDAVVVNRQRDLGSMLNPGEVLFTLVDPASIWILSYIDESRAGPIRVGQDATISLRSMAGKRFKGRVARIEIESDRVNEERRISVSCEDCPTDFHLGEQAEVIIAVDKIDHVLMVPIAAVSDFNARHGRVWAIEDGKLASVPVELGRQTLDGRIEIVGEALETLQIVTAPTAGLRQGRKVKIVQAGP</sequence>
<dbReference type="InterPro" id="IPR058647">
    <property type="entry name" value="BSH_CzcB-like"/>
</dbReference>
<dbReference type="Gene3D" id="2.40.50.100">
    <property type="match status" value="1"/>
</dbReference>
<feature type="domain" description="CzcB-like barrel-sandwich hybrid" evidence="6">
    <location>
        <begin position="67"/>
        <end position="230"/>
    </location>
</feature>
<reference evidence="7" key="1">
    <citation type="journal article" date="2015" name="Int. J. Syst. Evol. Microbiol.">
        <title>Rhizobium alvei sp. nov., isolated from a freshwater river.</title>
        <authorList>
            <person name="Sheu S.Y."/>
            <person name="Huang H.W."/>
            <person name="Young C.C."/>
            <person name="Chen W.M."/>
        </authorList>
    </citation>
    <scope>NUCLEOTIDE SEQUENCE</scope>
    <source>
        <strain evidence="7">TNR-22</strain>
    </source>
</reference>
<evidence type="ECO:0000256" key="3">
    <source>
        <dbReference type="ARBA" id="ARBA00023054"/>
    </source>
</evidence>
<comment type="subcellular location">
    <subcellularLocation>
        <location evidence="1">Cell envelope</location>
    </subcellularLocation>
</comment>
<evidence type="ECO:0000313" key="7">
    <source>
        <dbReference type="EMBL" id="MDO6963133.1"/>
    </source>
</evidence>
<evidence type="ECO:0000259" key="5">
    <source>
        <dbReference type="Pfam" id="PF25954"/>
    </source>
</evidence>
<comment type="caution">
    <text evidence="7">The sequence shown here is derived from an EMBL/GenBank/DDBJ whole genome shotgun (WGS) entry which is preliminary data.</text>
</comment>